<comment type="caution">
    <text evidence="2">The sequence shown here is derived from an EMBL/GenBank/DDBJ whole genome shotgun (WGS) entry which is preliminary data.</text>
</comment>
<evidence type="ECO:0000313" key="2">
    <source>
        <dbReference type="EMBL" id="TID25460.1"/>
    </source>
</evidence>
<feature type="compositionally biased region" description="Polar residues" evidence="1">
    <location>
        <begin position="337"/>
        <end position="352"/>
    </location>
</feature>
<dbReference type="Proteomes" id="UP000307173">
    <property type="component" value="Unassembled WGS sequence"/>
</dbReference>
<dbReference type="AlphaFoldDB" id="A0A4T0X149"/>
<dbReference type="EMBL" id="SELW01000482">
    <property type="protein sequence ID" value="TID25460.1"/>
    <property type="molecule type" value="Genomic_DNA"/>
</dbReference>
<feature type="compositionally biased region" description="Basic and acidic residues" evidence="1">
    <location>
        <begin position="8"/>
        <end position="20"/>
    </location>
</feature>
<organism evidence="2 3">
    <name type="scientific">Pichia inconspicua</name>
    <dbReference type="NCBI Taxonomy" id="52247"/>
    <lineage>
        <taxon>Eukaryota</taxon>
        <taxon>Fungi</taxon>
        <taxon>Dikarya</taxon>
        <taxon>Ascomycota</taxon>
        <taxon>Saccharomycotina</taxon>
        <taxon>Pichiomycetes</taxon>
        <taxon>Pichiales</taxon>
        <taxon>Pichiaceae</taxon>
        <taxon>Pichia</taxon>
    </lineage>
</organism>
<dbReference type="OrthoDB" id="4095763at2759"/>
<gene>
    <name evidence="2" type="ORF">CANINC_002938</name>
</gene>
<dbReference type="Pfam" id="PF10846">
    <property type="entry name" value="DUF2722"/>
    <property type="match status" value="1"/>
</dbReference>
<keyword evidence="3" id="KW-1185">Reference proteome</keyword>
<proteinExistence type="predicted"/>
<feature type="region of interest" description="Disordered" evidence="1">
    <location>
        <begin position="335"/>
        <end position="360"/>
    </location>
</feature>
<evidence type="ECO:0000313" key="3">
    <source>
        <dbReference type="Proteomes" id="UP000307173"/>
    </source>
</evidence>
<feature type="region of interest" description="Disordered" evidence="1">
    <location>
        <begin position="1"/>
        <end position="23"/>
    </location>
</feature>
<evidence type="ECO:0000256" key="1">
    <source>
        <dbReference type="SAM" id="MobiDB-lite"/>
    </source>
</evidence>
<reference evidence="2 3" key="1">
    <citation type="journal article" date="2019" name="Front. Genet.">
        <title>Whole-Genome Sequencing of the Opportunistic Yeast Pathogen Candida inconspicua Uncovers Its Hybrid Origin.</title>
        <authorList>
            <person name="Mixao V."/>
            <person name="Hansen A.P."/>
            <person name="Saus E."/>
            <person name="Boekhout T."/>
            <person name="Lass-Florl C."/>
            <person name="Gabaldon T."/>
        </authorList>
    </citation>
    <scope>NUCLEOTIDE SEQUENCE [LARGE SCALE GENOMIC DNA]</scope>
    <source>
        <strain evidence="2 3">CBS 180</strain>
    </source>
</reference>
<feature type="region of interest" description="Disordered" evidence="1">
    <location>
        <begin position="195"/>
        <end position="218"/>
    </location>
</feature>
<feature type="compositionally biased region" description="Polar residues" evidence="1">
    <location>
        <begin position="195"/>
        <end position="207"/>
    </location>
</feature>
<dbReference type="InterPro" id="IPR021216">
    <property type="entry name" value="DUF2722"/>
</dbReference>
<sequence length="360" mass="40305">MSNSHNSVPEHYRSENRDAQQFHQNPCKIDVPSYYHEKKQPMDQIFRTLFGSTNVSDWQYTEDSLQKALGVRVEQERTKQEYYKIERLNRVIELLKVASAMKLPSHLIPLLLGSQTDASTILPTPMTTPVNPGNETPATYSPDLSPSPLKGEHKHRRTVSSFADLQPLSKNSIQNANDDTSDLNIMKSFKFGLGSSSPSGIQKNRTSLPPKHQLSPSRVGARAVSSLNRNFFSRPSSLMELKHGKRHQRTRSLPMNVTIPETKPMVFHTQATTTTDTGMTVREIHIPDFSTSTSKNTNDVDVLVNRVSCHGEHNVTKNSYIKSPLREVATLNEHDSASATYSDQSVGLNSDDNVLEPKTP</sequence>
<protein>
    <submittedName>
        <fullName evidence="2">Uncharacterized protein</fullName>
    </submittedName>
</protein>
<accession>A0A4T0X149</accession>
<name>A0A4T0X149_9ASCO</name>